<evidence type="ECO:0000313" key="2">
    <source>
        <dbReference type="EMBL" id="ETO19410.1"/>
    </source>
</evidence>
<reference evidence="2 3" key="1">
    <citation type="journal article" date="2013" name="Curr. Biol.">
        <title>The Genome of the Foraminiferan Reticulomyxa filosa.</title>
        <authorList>
            <person name="Glockner G."/>
            <person name="Hulsmann N."/>
            <person name="Schleicher M."/>
            <person name="Noegel A.A."/>
            <person name="Eichinger L."/>
            <person name="Gallinger C."/>
            <person name="Pawlowski J."/>
            <person name="Sierra R."/>
            <person name="Euteneuer U."/>
            <person name="Pillet L."/>
            <person name="Moustafa A."/>
            <person name="Platzer M."/>
            <person name="Groth M."/>
            <person name="Szafranski K."/>
            <person name="Schliwa M."/>
        </authorList>
    </citation>
    <scope>NUCLEOTIDE SEQUENCE [LARGE SCALE GENOMIC DNA]</scope>
</reference>
<keyword evidence="1" id="KW-1133">Transmembrane helix</keyword>
<feature type="transmembrane region" description="Helical" evidence="1">
    <location>
        <begin position="231"/>
        <end position="255"/>
    </location>
</feature>
<dbReference type="AlphaFoldDB" id="X6MZG6"/>
<keyword evidence="1" id="KW-0812">Transmembrane</keyword>
<comment type="caution">
    <text evidence="2">The sequence shown here is derived from an EMBL/GenBank/DDBJ whole genome shotgun (WGS) entry which is preliminary data.</text>
</comment>
<evidence type="ECO:0000313" key="3">
    <source>
        <dbReference type="Proteomes" id="UP000023152"/>
    </source>
</evidence>
<evidence type="ECO:0008006" key="4">
    <source>
        <dbReference type="Google" id="ProtNLM"/>
    </source>
</evidence>
<dbReference type="EMBL" id="ASPP01013689">
    <property type="protein sequence ID" value="ETO19410.1"/>
    <property type="molecule type" value="Genomic_DNA"/>
</dbReference>
<protein>
    <recommendedName>
        <fullName evidence="4">Acyltransferase 3 domain-containing protein</fullName>
    </recommendedName>
</protein>
<feature type="transmembrane region" description="Helical" evidence="1">
    <location>
        <begin position="60"/>
        <end position="80"/>
    </location>
</feature>
<dbReference type="PANTHER" id="PTHR11161:SF0">
    <property type="entry name" value="O-ACYLTRANSFERASE LIKE PROTEIN"/>
    <property type="match status" value="1"/>
</dbReference>
<organism evidence="2 3">
    <name type="scientific">Reticulomyxa filosa</name>
    <dbReference type="NCBI Taxonomy" id="46433"/>
    <lineage>
        <taxon>Eukaryota</taxon>
        <taxon>Sar</taxon>
        <taxon>Rhizaria</taxon>
        <taxon>Retaria</taxon>
        <taxon>Foraminifera</taxon>
        <taxon>Monothalamids</taxon>
        <taxon>Reticulomyxidae</taxon>
        <taxon>Reticulomyxa</taxon>
    </lineage>
</organism>
<feature type="transmembrane region" description="Helical" evidence="1">
    <location>
        <begin position="195"/>
        <end position="211"/>
    </location>
</feature>
<name>X6MZG6_RETFI</name>
<dbReference type="PANTHER" id="PTHR11161">
    <property type="entry name" value="O-ACYLTRANSFERASE"/>
    <property type="match status" value="1"/>
</dbReference>
<dbReference type="Proteomes" id="UP000023152">
    <property type="component" value="Unassembled WGS sequence"/>
</dbReference>
<keyword evidence="3" id="KW-1185">Reference proteome</keyword>
<sequence length="269" mass="30791">MFEKKKKKRHNCKGEDAEKVMRASTYCYGSFDEFVSAVYGTAADVGVYCSIPPRKFDDGAIFVIVLFAVFACLVLVTTMYRQCVVEYLAALWSLVAPTKSQVDRYTDENGRLANIPLMSIDDQEREGAKATTTTIATVWSSVVSTFCLQDAWKSFTKKRDKNDLAFLDGLRWWSMTWVVLGHAYFIILEAPTDNLLCLAPFVTSAPSFYHYQINDFYTTFPLAGFYGVDTFFWLSGLLAAMSLLKFIVFFFFYIVKYVLKKKKKQKLDF</sequence>
<gene>
    <name evidence="2" type="ORF">RFI_17822</name>
</gene>
<dbReference type="InterPro" id="IPR052728">
    <property type="entry name" value="O2_lipid_transport_reg"/>
</dbReference>
<keyword evidence="1" id="KW-0472">Membrane</keyword>
<accession>X6MZG6</accession>
<proteinExistence type="predicted"/>
<evidence type="ECO:0000256" key="1">
    <source>
        <dbReference type="SAM" id="Phobius"/>
    </source>
</evidence>
<dbReference type="OrthoDB" id="8048975at2759"/>
<feature type="transmembrane region" description="Helical" evidence="1">
    <location>
        <begin position="170"/>
        <end position="188"/>
    </location>
</feature>